<proteinExistence type="predicted"/>
<evidence type="ECO:0000313" key="5">
    <source>
        <dbReference type="Proteomes" id="UP000541558"/>
    </source>
</evidence>
<evidence type="ECO:0000256" key="2">
    <source>
        <dbReference type="SAM" id="Phobius"/>
    </source>
</evidence>
<evidence type="ECO:0000256" key="1">
    <source>
        <dbReference type="SAM" id="MobiDB-lite"/>
    </source>
</evidence>
<gene>
    <name evidence="4" type="ORF">D9611_008694</name>
</gene>
<organism evidence="4 5">
    <name type="scientific">Ephemerocybe angulata</name>
    <dbReference type="NCBI Taxonomy" id="980116"/>
    <lineage>
        <taxon>Eukaryota</taxon>
        <taxon>Fungi</taxon>
        <taxon>Dikarya</taxon>
        <taxon>Basidiomycota</taxon>
        <taxon>Agaricomycotina</taxon>
        <taxon>Agaricomycetes</taxon>
        <taxon>Agaricomycetidae</taxon>
        <taxon>Agaricales</taxon>
        <taxon>Agaricineae</taxon>
        <taxon>Psathyrellaceae</taxon>
        <taxon>Ephemerocybe</taxon>
    </lineage>
</organism>
<dbReference type="OrthoDB" id="2562493at2759"/>
<dbReference type="AlphaFoldDB" id="A0A8H5CDC3"/>
<evidence type="ECO:0000259" key="3">
    <source>
        <dbReference type="Pfam" id="PF20152"/>
    </source>
</evidence>
<accession>A0A8H5CDC3</accession>
<protein>
    <recommendedName>
        <fullName evidence="3">DUF6534 domain-containing protein</fullName>
    </recommendedName>
</protein>
<reference evidence="4 5" key="1">
    <citation type="journal article" date="2020" name="ISME J.">
        <title>Uncovering the hidden diversity of litter-decomposition mechanisms in mushroom-forming fungi.</title>
        <authorList>
            <person name="Floudas D."/>
            <person name="Bentzer J."/>
            <person name="Ahren D."/>
            <person name="Johansson T."/>
            <person name="Persson P."/>
            <person name="Tunlid A."/>
        </authorList>
    </citation>
    <scope>NUCLEOTIDE SEQUENCE [LARGE SCALE GENOMIC DNA]</scope>
    <source>
        <strain evidence="4 5">CBS 175.51</strain>
    </source>
</reference>
<feature type="transmembrane region" description="Helical" evidence="2">
    <location>
        <begin position="52"/>
        <end position="74"/>
    </location>
</feature>
<keyword evidence="5" id="KW-1185">Reference proteome</keyword>
<feature type="transmembrane region" description="Helical" evidence="2">
    <location>
        <begin position="159"/>
        <end position="182"/>
    </location>
</feature>
<sequence>MSKEVKQLIAENLGPVLLGIFINTYLYGLVSYQYGAYFLTKFDDPLWIKSTVLSLFLLDTLHSAALVWMAWVYLIEGFNDFIGLMTPVWPYPFTIAVTALTAFLTQLFLSYRVYRLTKGKLWYAGITIAAAGTLILGFVCTVKAWQVKLSTQLIGIRPYISAWLGLEMALDIIICGVLLYTLSQSRTGFARSDTIIRRLMRAAVQTGSFAGVFAVITLILFFTKADTQLYSLFGMPISRVYSNTLMDTILCRGELRDIMQSEREGTAIVSADFVDLTSGFRELICGPKTSLAAASTMGQNSIQLHIQKEVHVEQDRSSMVPTPRSVIKYMKHPGTGDKVPPDSPKDSYPPFHAY</sequence>
<feature type="transmembrane region" description="Helical" evidence="2">
    <location>
        <begin position="121"/>
        <end position="139"/>
    </location>
</feature>
<name>A0A8H5CDC3_9AGAR</name>
<feature type="transmembrane region" description="Helical" evidence="2">
    <location>
        <begin position="89"/>
        <end position="109"/>
    </location>
</feature>
<dbReference type="Proteomes" id="UP000541558">
    <property type="component" value="Unassembled WGS sequence"/>
</dbReference>
<dbReference type="EMBL" id="JAACJK010000010">
    <property type="protein sequence ID" value="KAF5339001.1"/>
    <property type="molecule type" value="Genomic_DNA"/>
</dbReference>
<comment type="caution">
    <text evidence="4">The sequence shown here is derived from an EMBL/GenBank/DDBJ whole genome shotgun (WGS) entry which is preliminary data.</text>
</comment>
<dbReference type="PANTHER" id="PTHR40465:SF1">
    <property type="entry name" value="DUF6534 DOMAIN-CONTAINING PROTEIN"/>
    <property type="match status" value="1"/>
</dbReference>
<evidence type="ECO:0000313" key="4">
    <source>
        <dbReference type="EMBL" id="KAF5339001.1"/>
    </source>
</evidence>
<feature type="region of interest" description="Disordered" evidence="1">
    <location>
        <begin position="329"/>
        <end position="354"/>
    </location>
</feature>
<keyword evidence="2" id="KW-0472">Membrane</keyword>
<dbReference type="Pfam" id="PF20152">
    <property type="entry name" value="DUF6534"/>
    <property type="match status" value="1"/>
</dbReference>
<keyword evidence="2" id="KW-0812">Transmembrane</keyword>
<feature type="transmembrane region" description="Helical" evidence="2">
    <location>
        <begin position="202"/>
        <end position="222"/>
    </location>
</feature>
<feature type="domain" description="DUF6534" evidence="3">
    <location>
        <begin position="168"/>
        <end position="252"/>
    </location>
</feature>
<dbReference type="PANTHER" id="PTHR40465">
    <property type="entry name" value="CHROMOSOME 1, WHOLE GENOME SHOTGUN SEQUENCE"/>
    <property type="match status" value="1"/>
</dbReference>
<dbReference type="InterPro" id="IPR045339">
    <property type="entry name" value="DUF6534"/>
</dbReference>
<feature type="transmembrane region" description="Helical" evidence="2">
    <location>
        <begin position="20"/>
        <end position="40"/>
    </location>
</feature>
<keyword evidence="2" id="KW-1133">Transmembrane helix</keyword>